<name>A0A8J8C5H5_9EURY</name>
<dbReference type="Proteomes" id="UP000766550">
    <property type="component" value="Unassembled WGS sequence"/>
</dbReference>
<evidence type="ECO:0000313" key="2">
    <source>
        <dbReference type="EMBL" id="MBV0922738.1"/>
    </source>
</evidence>
<reference evidence="2 3" key="1">
    <citation type="submission" date="2021-06" db="EMBL/GenBank/DDBJ databases">
        <title>New haloarchaea isolates fom saline soil.</title>
        <authorList>
            <person name="Duran-Viseras A."/>
            <person name="Sanchez-Porro C.S."/>
            <person name="Ventosa A."/>
        </authorList>
    </citation>
    <scope>NUCLEOTIDE SEQUENCE [LARGE SCALE GENOMIC DNA]</scope>
    <source>
        <strain evidence="2 3">JCM 183640</strain>
    </source>
</reference>
<dbReference type="EMBL" id="JAHQXF010000001">
    <property type="protein sequence ID" value="MBV0922738.1"/>
    <property type="molecule type" value="Genomic_DNA"/>
</dbReference>
<feature type="compositionally biased region" description="Polar residues" evidence="1">
    <location>
        <begin position="1"/>
        <end position="17"/>
    </location>
</feature>
<dbReference type="RefSeq" id="WP_162315914.1">
    <property type="nucleotide sequence ID" value="NZ_JAHQXF010000001.1"/>
</dbReference>
<feature type="region of interest" description="Disordered" evidence="1">
    <location>
        <begin position="1"/>
        <end position="31"/>
    </location>
</feature>
<dbReference type="OrthoDB" id="212636at2157"/>
<sequence length="112" mass="11900">MSSYEAHSVSYSGTTEADWSAPSESDFETDDLSTVDDHYLLSSSGFPPEEFSDLQIPVVDPDGSLNLNALQTAYSGGHSVEAVDGIDGETVGQVKGIIQRLASEGFDHEIGD</sequence>
<protein>
    <submittedName>
        <fullName evidence="2">Uncharacterized protein</fullName>
    </submittedName>
</protein>
<organism evidence="2 3">
    <name type="scientific">Haloarcula limicola</name>
    <dbReference type="NCBI Taxonomy" id="1429915"/>
    <lineage>
        <taxon>Archaea</taxon>
        <taxon>Methanobacteriati</taxon>
        <taxon>Methanobacteriota</taxon>
        <taxon>Stenosarchaea group</taxon>
        <taxon>Halobacteria</taxon>
        <taxon>Halobacteriales</taxon>
        <taxon>Haloarculaceae</taxon>
        <taxon>Haloarcula</taxon>
    </lineage>
</organism>
<dbReference type="AlphaFoldDB" id="A0A8J8C5H5"/>
<accession>A0A8J8C5H5</accession>
<keyword evidence="3" id="KW-1185">Reference proteome</keyword>
<gene>
    <name evidence="2" type="ORF">KTS45_00855</name>
</gene>
<comment type="caution">
    <text evidence="2">The sequence shown here is derived from an EMBL/GenBank/DDBJ whole genome shotgun (WGS) entry which is preliminary data.</text>
</comment>
<proteinExistence type="predicted"/>
<evidence type="ECO:0000313" key="3">
    <source>
        <dbReference type="Proteomes" id="UP000766550"/>
    </source>
</evidence>
<evidence type="ECO:0000256" key="1">
    <source>
        <dbReference type="SAM" id="MobiDB-lite"/>
    </source>
</evidence>